<dbReference type="GO" id="GO:0032259">
    <property type="term" value="P:methylation"/>
    <property type="evidence" value="ECO:0007669"/>
    <property type="project" value="UniProtKB-KW"/>
</dbReference>
<evidence type="ECO:0000313" key="11">
    <source>
        <dbReference type="Proteomes" id="UP001375743"/>
    </source>
</evidence>
<dbReference type="InterPro" id="IPR018060">
    <property type="entry name" value="HTH_AraC"/>
</dbReference>
<keyword evidence="3 10" id="KW-0808">Transferase</keyword>
<keyword evidence="11" id="KW-1185">Reference proteome</keyword>
<evidence type="ECO:0000256" key="3">
    <source>
        <dbReference type="ARBA" id="ARBA00022679"/>
    </source>
</evidence>
<dbReference type="InterPro" id="IPR014048">
    <property type="entry name" value="MethylDNA_cys_MeTrfase_DNA-bd"/>
</dbReference>
<dbReference type="PROSITE" id="PS00374">
    <property type="entry name" value="MGMT"/>
    <property type="match status" value="1"/>
</dbReference>
<dbReference type="SUPFAM" id="SSF46767">
    <property type="entry name" value="Methylated DNA-protein cysteine methyltransferase, C-terminal domain"/>
    <property type="match status" value="1"/>
</dbReference>
<evidence type="ECO:0000256" key="7">
    <source>
        <dbReference type="ARBA" id="ARBA00023204"/>
    </source>
</evidence>
<keyword evidence="4" id="KW-0227">DNA damage</keyword>
<reference evidence="10 11" key="1">
    <citation type="submission" date="2024-01" db="EMBL/GenBank/DDBJ databases">
        <title>Multi-omics insights into the function and evolution of sodium benzoate biodegradation pathways in Benzoatithermus flavus gen. nov., sp. nov. from hot spring.</title>
        <authorList>
            <person name="Hu C.-J."/>
            <person name="Li W.-J."/>
        </authorList>
    </citation>
    <scope>NUCLEOTIDE SEQUENCE [LARGE SCALE GENOMIC DNA]</scope>
    <source>
        <strain evidence="10 11">SYSU G07066</strain>
    </source>
</reference>
<organism evidence="10 11">
    <name type="scientific">Benzoatithermus flavus</name>
    <dbReference type="NCBI Taxonomy" id="3108223"/>
    <lineage>
        <taxon>Bacteria</taxon>
        <taxon>Pseudomonadati</taxon>
        <taxon>Pseudomonadota</taxon>
        <taxon>Alphaproteobacteria</taxon>
        <taxon>Geminicoccales</taxon>
        <taxon>Geminicoccaceae</taxon>
        <taxon>Benzoatithermus</taxon>
    </lineage>
</organism>
<dbReference type="InterPro" id="IPR036217">
    <property type="entry name" value="MethylDNA_cys_MeTrfase_DNAb"/>
</dbReference>
<dbReference type="PROSITE" id="PS01124">
    <property type="entry name" value="HTH_ARAC_FAMILY_2"/>
    <property type="match status" value="1"/>
</dbReference>
<dbReference type="RefSeq" id="WP_418161506.1">
    <property type="nucleotide sequence ID" value="NZ_JBBLZC010000032.1"/>
</dbReference>
<dbReference type="EC" id="2.1.1.63" evidence="10"/>
<dbReference type="InterPro" id="IPR036388">
    <property type="entry name" value="WH-like_DNA-bd_sf"/>
</dbReference>
<comment type="catalytic activity">
    <reaction evidence="1">
        <text>a 4-O-methyl-thymidine in DNA + L-cysteinyl-[protein] = a thymidine in DNA + S-methyl-L-cysteinyl-[protein]</text>
        <dbReference type="Rhea" id="RHEA:53428"/>
        <dbReference type="Rhea" id="RHEA-COMP:10131"/>
        <dbReference type="Rhea" id="RHEA-COMP:10132"/>
        <dbReference type="Rhea" id="RHEA-COMP:13555"/>
        <dbReference type="Rhea" id="RHEA-COMP:13556"/>
        <dbReference type="ChEBI" id="CHEBI:29950"/>
        <dbReference type="ChEBI" id="CHEBI:82612"/>
        <dbReference type="ChEBI" id="CHEBI:137386"/>
        <dbReference type="ChEBI" id="CHEBI:137387"/>
        <dbReference type="EC" id="2.1.1.63"/>
    </reaction>
</comment>
<dbReference type="InterPro" id="IPR036631">
    <property type="entry name" value="MGMT_N_sf"/>
</dbReference>
<protein>
    <submittedName>
        <fullName evidence="10">Methylated-DNA--[protein]-cysteine S-methyltransferase</fullName>
        <ecNumber evidence="10">2.1.1.63</ecNumber>
    </submittedName>
</protein>
<dbReference type="PANTHER" id="PTHR10815">
    <property type="entry name" value="METHYLATED-DNA--PROTEIN-CYSTEINE METHYLTRANSFERASE"/>
    <property type="match status" value="1"/>
</dbReference>
<name>A0ABU8XWS3_9PROT</name>
<dbReference type="GO" id="GO:0003908">
    <property type="term" value="F:methylated-DNA-[protein]-cysteine S-methyltransferase activity"/>
    <property type="evidence" value="ECO:0007669"/>
    <property type="project" value="UniProtKB-EC"/>
</dbReference>
<dbReference type="Pfam" id="PF01035">
    <property type="entry name" value="DNA_binding_1"/>
    <property type="match status" value="1"/>
</dbReference>
<evidence type="ECO:0000259" key="9">
    <source>
        <dbReference type="PROSITE" id="PS01124"/>
    </source>
</evidence>
<proteinExistence type="predicted"/>
<sequence>MTQARDYDRVAHAIRYIARHRLEQPTLEEVAEAMGLSPFHAQRLFTRWAGLSPKRFLGLLTVEHAKELLRGAESVMGAAYEVGLSGPSRLHDLFLTFEAMTPGEYKEAGAKLILRWGVHETPFGQALLVASERGLARLVFLEGQTVEEALVEAKADWPLSRFVADTNATAPFAHAAFGGSATRAPLKLLLKGTPFQVQVWRALMRIPEGTTVTYGQLAAELGRPGAARAIGSACGRNRIGVLIPCHRVIRDTGALGGYHWGLERKQALLAWESARRLGAEDETAARPG</sequence>
<gene>
    <name evidence="10" type="ORF">U1T56_21095</name>
</gene>
<dbReference type="EMBL" id="JBBLZC010000032">
    <property type="protein sequence ID" value="MEK0085656.1"/>
    <property type="molecule type" value="Genomic_DNA"/>
</dbReference>
<evidence type="ECO:0000256" key="2">
    <source>
        <dbReference type="ARBA" id="ARBA00022603"/>
    </source>
</evidence>
<feature type="domain" description="HTH araC/xylS-type" evidence="9">
    <location>
        <begin position="11"/>
        <end position="108"/>
    </location>
</feature>
<dbReference type="Pfam" id="PF12833">
    <property type="entry name" value="HTH_18"/>
    <property type="match status" value="1"/>
</dbReference>
<evidence type="ECO:0000256" key="1">
    <source>
        <dbReference type="ARBA" id="ARBA00001286"/>
    </source>
</evidence>
<dbReference type="InterPro" id="IPR001497">
    <property type="entry name" value="MethylDNA_cys_MeTrfase_AS"/>
</dbReference>
<dbReference type="Gene3D" id="1.10.10.10">
    <property type="entry name" value="Winged helix-like DNA-binding domain superfamily/Winged helix DNA-binding domain"/>
    <property type="match status" value="1"/>
</dbReference>
<dbReference type="NCBIfam" id="TIGR00589">
    <property type="entry name" value="ogt"/>
    <property type="match status" value="1"/>
</dbReference>
<evidence type="ECO:0000256" key="6">
    <source>
        <dbReference type="ARBA" id="ARBA00023163"/>
    </source>
</evidence>
<evidence type="ECO:0000313" key="10">
    <source>
        <dbReference type="EMBL" id="MEK0085656.1"/>
    </source>
</evidence>
<keyword evidence="5" id="KW-0805">Transcription regulation</keyword>
<dbReference type="Gene3D" id="3.30.160.70">
    <property type="entry name" value="Methylated DNA-protein cysteine methyltransferase domain"/>
    <property type="match status" value="1"/>
</dbReference>
<dbReference type="SMART" id="SM00342">
    <property type="entry name" value="HTH_ARAC"/>
    <property type="match status" value="1"/>
</dbReference>
<dbReference type="SUPFAM" id="SSF46689">
    <property type="entry name" value="Homeodomain-like"/>
    <property type="match status" value="1"/>
</dbReference>
<keyword evidence="2 10" id="KW-0489">Methyltransferase</keyword>
<keyword evidence="7" id="KW-0234">DNA repair</keyword>
<dbReference type="Proteomes" id="UP001375743">
    <property type="component" value="Unassembled WGS sequence"/>
</dbReference>
<evidence type="ECO:0000256" key="4">
    <source>
        <dbReference type="ARBA" id="ARBA00022763"/>
    </source>
</evidence>
<keyword evidence="6" id="KW-0804">Transcription</keyword>
<dbReference type="PANTHER" id="PTHR10815:SF13">
    <property type="entry name" value="METHYLATED-DNA--PROTEIN-CYSTEINE METHYLTRANSFERASE"/>
    <property type="match status" value="1"/>
</dbReference>
<dbReference type="Gene3D" id="1.10.10.60">
    <property type="entry name" value="Homeodomain-like"/>
    <property type="match status" value="1"/>
</dbReference>
<dbReference type="CDD" id="cd06445">
    <property type="entry name" value="ATase"/>
    <property type="match status" value="1"/>
</dbReference>
<dbReference type="SUPFAM" id="SSF53155">
    <property type="entry name" value="Methylated DNA-protein cysteine methyltransferase domain"/>
    <property type="match status" value="1"/>
</dbReference>
<comment type="catalytic activity">
    <reaction evidence="8">
        <text>a 6-O-methyl-2'-deoxyguanosine in DNA + L-cysteinyl-[protein] = S-methyl-L-cysteinyl-[protein] + a 2'-deoxyguanosine in DNA</text>
        <dbReference type="Rhea" id="RHEA:24000"/>
        <dbReference type="Rhea" id="RHEA-COMP:10131"/>
        <dbReference type="Rhea" id="RHEA-COMP:10132"/>
        <dbReference type="Rhea" id="RHEA-COMP:11367"/>
        <dbReference type="Rhea" id="RHEA-COMP:11368"/>
        <dbReference type="ChEBI" id="CHEBI:29950"/>
        <dbReference type="ChEBI" id="CHEBI:82612"/>
        <dbReference type="ChEBI" id="CHEBI:85445"/>
        <dbReference type="ChEBI" id="CHEBI:85448"/>
        <dbReference type="EC" id="2.1.1.63"/>
    </reaction>
</comment>
<accession>A0ABU8XWS3</accession>
<evidence type="ECO:0000256" key="5">
    <source>
        <dbReference type="ARBA" id="ARBA00023015"/>
    </source>
</evidence>
<comment type="caution">
    <text evidence="10">The sequence shown here is derived from an EMBL/GenBank/DDBJ whole genome shotgun (WGS) entry which is preliminary data.</text>
</comment>
<dbReference type="InterPro" id="IPR009057">
    <property type="entry name" value="Homeodomain-like_sf"/>
</dbReference>
<evidence type="ECO:0000256" key="8">
    <source>
        <dbReference type="ARBA" id="ARBA00049348"/>
    </source>
</evidence>